<evidence type="ECO:0000256" key="6">
    <source>
        <dbReference type="ARBA" id="ARBA00023136"/>
    </source>
</evidence>
<dbReference type="InterPro" id="IPR035906">
    <property type="entry name" value="MetI-like_sf"/>
</dbReference>
<comment type="subcellular location">
    <subcellularLocation>
        <location evidence="1 7">Cell membrane</location>
        <topology evidence="1 7">Multi-pass membrane protein</topology>
    </subcellularLocation>
</comment>
<evidence type="ECO:0000256" key="5">
    <source>
        <dbReference type="ARBA" id="ARBA00022989"/>
    </source>
</evidence>
<dbReference type="GO" id="GO:0055085">
    <property type="term" value="P:transmembrane transport"/>
    <property type="evidence" value="ECO:0007669"/>
    <property type="project" value="InterPro"/>
</dbReference>
<dbReference type="EMBL" id="QYBB01000026">
    <property type="protein sequence ID" value="RYC30409.1"/>
    <property type="molecule type" value="Genomic_DNA"/>
</dbReference>
<dbReference type="PANTHER" id="PTHR43386">
    <property type="entry name" value="OLIGOPEPTIDE TRANSPORT SYSTEM PERMEASE PROTEIN APPC"/>
    <property type="match status" value="1"/>
</dbReference>
<accession>A0A4Q2U1Q9</accession>
<dbReference type="AlphaFoldDB" id="A0A4Q2U1Q9"/>
<dbReference type="SUPFAM" id="SSF161098">
    <property type="entry name" value="MetI-like"/>
    <property type="match status" value="1"/>
</dbReference>
<keyword evidence="4 7" id="KW-0812">Transmembrane</keyword>
<feature type="transmembrane region" description="Helical" evidence="7">
    <location>
        <begin position="100"/>
        <end position="124"/>
    </location>
</feature>
<evidence type="ECO:0000256" key="3">
    <source>
        <dbReference type="ARBA" id="ARBA00022475"/>
    </source>
</evidence>
<dbReference type="CDD" id="cd06261">
    <property type="entry name" value="TM_PBP2"/>
    <property type="match status" value="1"/>
</dbReference>
<dbReference type="InterPro" id="IPR025966">
    <property type="entry name" value="OppC_N"/>
</dbReference>
<dbReference type="Pfam" id="PF12911">
    <property type="entry name" value="OppC_N"/>
    <property type="match status" value="1"/>
</dbReference>
<evidence type="ECO:0000313" key="9">
    <source>
        <dbReference type="EMBL" id="RYC30409.1"/>
    </source>
</evidence>
<feature type="transmembrane region" description="Helical" evidence="7">
    <location>
        <begin position="264"/>
        <end position="284"/>
    </location>
</feature>
<keyword evidence="2 7" id="KW-0813">Transport</keyword>
<name>A0A4Q2U1Q9_9HYPH</name>
<comment type="caution">
    <text evidence="9">The sequence shown here is derived from an EMBL/GenBank/DDBJ whole genome shotgun (WGS) entry which is preliminary data.</text>
</comment>
<feature type="domain" description="ABC transmembrane type-1" evidence="8">
    <location>
        <begin position="96"/>
        <end position="284"/>
    </location>
</feature>
<protein>
    <submittedName>
        <fullName evidence="9">ABC transporter permease</fullName>
    </submittedName>
</protein>
<evidence type="ECO:0000313" key="10">
    <source>
        <dbReference type="Proteomes" id="UP000290759"/>
    </source>
</evidence>
<sequence length="299" mass="31641">MRVEPAVPADPPVLSGPRPRSPRRLLLGRLLRRPTALCAMAILALVVLAAAFAQTLAPYAPSRMDIAHRLAAPDARHLLGSDDFGRDVLSRLLFGARLSLAVGALVVMLATALGLAIGITAGFVRRLDAALMRFTDALMAFPDILLAIALVAGLGPSLFDVVLALGIVYTPRVARIVRGATLVLRELPFIEAARSMGASTPRIMATHLLPNLTSALIVQGTFIFGYAILTEAALSFLGTGVPPTTPTWGNMMAGAQAYMGRADWLIFVPGAAIVLTVLSLQILGDGLRDALDPKLQRLM</sequence>
<reference evidence="9 10" key="2">
    <citation type="submission" date="2019-02" db="EMBL/GenBank/DDBJ databases">
        <title>'Lichenibacterium ramalinii' gen. nov. sp. nov., 'Lichenibacterium minor' gen. nov. sp. nov.</title>
        <authorList>
            <person name="Pankratov T."/>
        </authorList>
    </citation>
    <scope>NUCLEOTIDE SEQUENCE [LARGE SCALE GENOMIC DNA]</scope>
    <source>
        <strain evidence="9 10">RmlP026</strain>
    </source>
</reference>
<dbReference type="Proteomes" id="UP000290759">
    <property type="component" value="Unassembled WGS sequence"/>
</dbReference>
<dbReference type="Gene3D" id="1.10.3720.10">
    <property type="entry name" value="MetI-like"/>
    <property type="match status" value="1"/>
</dbReference>
<keyword evidence="5 7" id="KW-1133">Transmembrane helix</keyword>
<reference evidence="9 10" key="1">
    <citation type="submission" date="2018-12" db="EMBL/GenBank/DDBJ databases">
        <authorList>
            <person name="Grouzdev D.S."/>
            <person name="Krutkina M.S."/>
        </authorList>
    </citation>
    <scope>NUCLEOTIDE SEQUENCE [LARGE SCALE GENOMIC DNA]</scope>
    <source>
        <strain evidence="9 10">RmlP026</strain>
    </source>
</reference>
<keyword evidence="10" id="KW-1185">Reference proteome</keyword>
<feature type="transmembrane region" description="Helical" evidence="7">
    <location>
        <begin position="144"/>
        <end position="169"/>
    </location>
</feature>
<evidence type="ECO:0000259" key="8">
    <source>
        <dbReference type="PROSITE" id="PS50928"/>
    </source>
</evidence>
<keyword evidence="3" id="KW-1003">Cell membrane</keyword>
<keyword evidence="6 7" id="KW-0472">Membrane</keyword>
<proteinExistence type="inferred from homology"/>
<feature type="transmembrane region" description="Helical" evidence="7">
    <location>
        <begin position="34"/>
        <end position="60"/>
    </location>
</feature>
<dbReference type="GO" id="GO:0005886">
    <property type="term" value="C:plasma membrane"/>
    <property type="evidence" value="ECO:0007669"/>
    <property type="project" value="UniProtKB-SubCell"/>
</dbReference>
<evidence type="ECO:0000256" key="1">
    <source>
        <dbReference type="ARBA" id="ARBA00004651"/>
    </source>
</evidence>
<dbReference type="OrthoDB" id="9805884at2"/>
<dbReference type="Pfam" id="PF00528">
    <property type="entry name" value="BPD_transp_1"/>
    <property type="match status" value="1"/>
</dbReference>
<dbReference type="InterPro" id="IPR050366">
    <property type="entry name" value="BP-dependent_transpt_permease"/>
</dbReference>
<evidence type="ECO:0000256" key="7">
    <source>
        <dbReference type="RuleBase" id="RU363032"/>
    </source>
</evidence>
<dbReference type="InterPro" id="IPR000515">
    <property type="entry name" value="MetI-like"/>
</dbReference>
<dbReference type="PANTHER" id="PTHR43386:SF6">
    <property type="entry name" value="ABC TRANSPORTER PERMEASE PROTEIN"/>
    <property type="match status" value="1"/>
</dbReference>
<evidence type="ECO:0000256" key="2">
    <source>
        <dbReference type="ARBA" id="ARBA00022448"/>
    </source>
</evidence>
<comment type="similarity">
    <text evidence="7">Belongs to the binding-protein-dependent transport system permease family.</text>
</comment>
<evidence type="ECO:0000256" key="4">
    <source>
        <dbReference type="ARBA" id="ARBA00022692"/>
    </source>
</evidence>
<gene>
    <name evidence="9" type="ORF">D3273_19080</name>
</gene>
<feature type="transmembrane region" description="Helical" evidence="7">
    <location>
        <begin position="208"/>
        <end position="229"/>
    </location>
</feature>
<organism evidence="9 10">
    <name type="scientific">Lichenibacterium minor</name>
    <dbReference type="NCBI Taxonomy" id="2316528"/>
    <lineage>
        <taxon>Bacteria</taxon>
        <taxon>Pseudomonadati</taxon>
        <taxon>Pseudomonadota</taxon>
        <taxon>Alphaproteobacteria</taxon>
        <taxon>Hyphomicrobiales</taxon>
        <taxon>Lichenihabitantaceae</taxon>
        <taxon>Lichenibacterium</taxon>
    </lineage>
</organism>
<dbReference type="PROSITE" id="PS50928">
    <property type="entry name" value="ABC_TM1"/>
    <property type="match status" value="1"/>
</dbReference>